<dbReference type="KEGG" id="fgl:EM308_13575"/>
<organism evidence="1 2">
    <name type="scientific">Flavobacterium gilvum</name>
    <dbReference type="NCBI Taxonomy" id="1492737"/>
    <lineage>
        <taxon>Bacteria</taxon>
        <taxon>Pseudomonadati</taxon>
        <taxon>Bacteroidota</taxon>
        <taxon>Flavobacteriia</taxon>
        <taxon>Flavobacteriales</taxon>
        <taxon>Flavobacteriaceae</taxon>
        <taxon>Flavobacterium</taxon>
    </lineage>
</organism>
<name>A0AAC9I418_9FLAO</name>
<evidence type="ECO:0000313" key="1">
    <source>
        <dbReference type="EMBL" id="AOW10449.1"/>
    </source>
</evidence>
<proteinExistence type="predicted"/>
<accession>A0AAC9I418</accession>
<reference evidence="1 2" key="1">
    <citation type="submission" date="2016-10" db="EMBL/GenBank/DDBJ databases">
        <title>Flavobacterium gilvum sp. nov., isolated from stream water.</title>
        <authorList>
            <person name="Shin S.-K."/>
            <person name="Cho Y.-J."/>
            <person name="Yi H."/>
        </authorList>
    </citation>
    <scope>NUCLEOTIDE SEQUENCE [LARGE SCALE GENOMIC DNA]</scope>
    <source>
        <strain evidence="1 2">EM1308</strain>
    </source>
</reference>
<dbReference type="Proteomes" id="UP000175968">
    <property type="component" value="Chromosome"/>
</dbReference>
<dbReference type="EMBL" id="CP017479">
    <property type="protein sequence ID" value="AOW10449.1"/>
    <property type="molecule type" value="Genomic_DNA"/>
</dbReference>
<evidence type="ECO:0000313" key="2">
    <source>
        <dbReference type="Proteomes" id="UP000175968"/>
    </source>
</evidence>
<protein>
    <recommendedName>
        <fullName evidence="3">Lipocalin-like domain-containing protein</fullName>
    </recommendedName>
</protein>
<evidence type="ECO:0008006" key="3">
    <source>
        <dbReference type="Google" id="ProtNLM"/>
    </source>
</evidence>
<keyword evidence="2" id="KW-1185">Reference proteome</keyword>
<dbReference type="AlphaFoldDB" id="A0AAC9I418"/>
<sequence length="136" mass="15065">MIVITTFVSCGSDDYKTGAKDVADTVKDGTWRVGYFYDSGVEKTKSYEGYNFTFGENTTLTAIKGIIINTGIWSVAKSTNDADIYSTIFKITFASPDIFAQLTGDWKVIENTGTSLKLKDDSKGDTQIDYLNFEKN</sequence>
<gene>
    <name evidence="1" type="ORF">EM308_13575</name>
</gene>